<keyword evidence="4" id="KW-1185">Reference proteome</keyword>
<feature type="coiled-coil region" evidence="1">
    <location>
        <begin position="125"/>
        <end position="159"/>
    </location>
</feature>
<comment type="caution">
    <text evidence="3">The sequence shown here is derived from an EMBL/GenBank/DDBJ whole genome shotgun (WGS) entry which is preliminary data.</text>
</comment>
<gene>
    <name evidence="3" type="ORF">SteCoe_22714</name>
</gene>
<accession>A0A1R2BM59</accession>
<evidence type="ECO:0000313" key="4">
    <source>
        <dbReference type="Proteomes" id="UP000187209"/>
    </source>
</evidence>
<keyword evidence="1" id="KW-0175">Coiled coil</keyword>
<evidence type="ECO:0000313" key="3">
    <source>
        <dbReference type="EMBL" id="OMJ77635.1"/>
    </source>
</evidence>
<dbReference type="EMBL" id="MPUH01000564">
    <property type="protein sequence ID" value="OMJ77635.1"/>
    <property type="molecule type" value="Genomic_DNA"/>
</dbReference>
<proteinExistence type="predicted"/>
<evidence type="ECO:0000256" key="2">
    <source>
        <dbReference type="SAM" id="MobiDB-lite"/>
    </source>
</evidence>
<reference evidence="3 4" key="1">
    <citation type="submission" date="2016-11" db="EMBL/GenBank/DDBJ databases">
        <title>The macronuclear genome of Stentor coeruleus: a giant cell with tiny introns.</title>
        <authorList>
            <person name="Slabodnick M."/>
            <person name="Ruby J.G."/>
            <person name="Reiff S.B."/>
            <person name="Swart E.C."/>
            <person name="Gosai S."/>
            <person name="Prabakaran S."/>
            <person name="Witkowska E."/>
            <person name="Larue G.E."/>
            <person name="Fisher S."/>
            <person name="Freeman R.M."/>
            <person name="Gunawardena J."/>
            <person name="Chu W."/>
            <person name="Stover N.A."/>
            <person name="Gregory B.D."/>
            <person name="Nowacki M."/>
            <person name="Derisi J."/>
            <person name="Roy S.W."/>
            <person name="Marshall W.F."/>
            <person name="Sood P."/>
        </authorList>
    </citation>
    <scope>NUCLEOTIDE SEQUENCE [LARGE SCALE GENOMIC DNA]</scope>
    <source>
        <strain evidence="3">WM001</strain>
    </source>
</reference>
<name>A0A1R2BM59_9CILI</name>
<dbReference type="Proteomes" id="UP000187209">
    <property type="component" value="Unassembled WGS sequence"/>
</dbReference>
<protein>
    <submittedName>
        <fullName evidence="3">Uncharacterized protein</fullName>
    </submittedName>
</protein>
<sequence>MKNGSSLTETGDPLVAKIRQKYCDEHVTYDLAESVEDIFSLLKTLENTSFEAKDPRVTIDLAKLRKENNHLRKELSKFFPGKSSMESASKKLQSLLSLDEKTLHSYQDKHSRESSPGVYTNTECVSFLRYENNDLKEKNEKLLGEISSLQKKISEIELNLQSKLSSFEKMKSVSTTLRIENTNLVMQNRELGKRNKVLEEQSGIVEGLQKKLRGALIEADKGHKIIDVKEKNIQTEGEIQRSPKIINRLFEKKCNGLNVDYQMNIYCKAVKKYVLKVHKGEKIGFWAEKNVVKVKKDKEDKKIFEIDVQNSLGVKCCIEKKKNKEKKEVKGEKKEKINLRIQKIENLKVLGVEKVQKVLENERKKPDLKIHNSFAVGIHGIKTPIKIADDSGRLNPLPLPLPKPITKPKPKLSTHSFSSANIKGEKPIRKKFEIESQNNLSIKSLSKTKKNKTGTCKVELQPPVSIKVSKRLAEKRKRKGLKEVTILSIDILGTKKKPQMLKSSKVHNESYIPDPKKNLKTLKPNLKNSKPVALLIKSTPKAKPKLAVIKSQTLSLTPQHWQITLSKINVFNRTESEEFEVFNAKNLYKPELSLSLPSSTSFTPKPHPLSIDPGPQLLCKKKPIRLRVKMFQIFKSPIQTFNLSVYRGISKTRSLEIVILRKFSYKPESNKTDDDDAKSTSSNNARRKNRQPVRKPALEEYFNLTFQTVKMNFQDRDKIQGLNSDELFIRANQSGIAFNMYHDWMKEQFIMFANTAARKPSVMVKGK</sequence>
<organism evidence="3 4">
    <name type="scientific">Stentor coeruleus</name>
    <dbReference type="NCBI Taxonomy" id="5963"/>
    <lineage>
        <taxon>Eukaryota</taxon>
        <taxon>Sar</taxon>
        <taxon>Alveolata</taxon>
        <taxon>Ciliophora</taxon>
        <taxon>Postciliodesmatophora</taxon>
        <taxon>Heterotrichea</taxon>
        <taxon>Heterotrichida</taxon>
        <taxon>Stentoridae</taxon>
        <taxon>Stentor</taxon>
    </lineage>
</organism>
<dbReference type="AlphaFoldDB" id="A0A1R2BM59"/>
<feature type="region of interest" description="Disordered" evidence="2">
    <location>
        <begin position="668"/>
        <end position="694"/>
    </location>
</feature>
<evidence type="ECO:0000256" key="1">
    <source>
        <dbReference type="SAM" id="Coils"/>
    </source>
</evidence>